<evidence type="ECO:0000313" key="3">
    <source>
        <dbReference type="Proteomes" id="UP000713596"/>
    </source>
</evidence>
<protein>
    <submittedName>
        <fullName evidence="2">Uncharacterized protein</fullName>
    </submittedName>
</protein>
<dbReference type="Proteomes" id="UP000713596">
    <property type="component" value="Unassembled WGS sequence"/>
</dbReference>
<evidence type="ECO:0000313" key="2">
    <source>
        <dbReference type="EMBL" id="MBU3805382.1"/>
    </source>
</evidence>
<proteinExistence type="predicted"/>
<comment type="caution">
    <text evidence="2">The sequence shown here is derived from an EMBL/GenBank/DDBJ whole genome shotgun (WGS) entry which is preliminary data.</text>
</comment>
<evidence type="ECO:0000256" key="1">
    <source>
        <dbReference type="SAM" id="Phobius"/>
    </source>
</evidence>
<feature type="transmembrane region" description="Helical" evidence="1">
    <location>
        <begin position="106"/>
        <end position="127"/>
    </location>
</feature>
<feature type="transmembrane region" description="Helical" evidence="1">
    <location>
        <begin position="180"/>
        <end position="201"/>
    </location>
</feature>
<feature type="transmembrane region" description="Helical" evidence="1">
    <location>
        <begin position="207"/>
        <end position="228"/>
    </location>
</feature>
<gene>
    <name evidence="2" type="ORF">H9882_00550</name>
</gene>
<reference evidence="2" key="2">
    <citation type="submission" date="2021-04" db="EMBL/GenBank/DDBJ databases">
        <authorList>
            <person name="Gilroy R."/>
        </authorList>
    </citation>
    <scope>NUCLEOTIDE SEQUENCE</scope>
    <source>
        <strain evidence="2">B5_2728</strain>
    </source>
</reference>
<feature type="transmembrane region" description="Helical" evidence="1">
    <location>
        <begin position="12"/>
        <end position="29"/>
    </location>
</feature>
<sequence>MKQLQKGIFPYCVRIWLLFTAFIGGMIVVRRLMLELGVVCAGIWGEEAIGVAVLNGFAEGFSVYSDTLEWMVTLFSVAMSMELAGKMWNIHFQFGRMRKNFFGESLLLLGGLTLCQVILYLVLSGVHDLLLGHRDRLFGDGSMPVTISPWIAAVAIGVLIFGLLCFSYQYALRSPTTKKILMAVVSYGSAYGATILSMLMIEYDWAIWASIAVGIVFGILGVVGLYRLCPTLGMESMQEQQKEAVA</sequence>
<keyword evidence="1" id="KW-0812">Transmembrane</keyword>
<name>A0A948T0C2_9FIRM</name>
<keyword evidence="1" id="KW-0472">Membrane</keyword>
<dbReference type="AlphaFoldDB" id="A0A948T0C2"/>
<dbReference type="EMBL" id="JAHLFP010000004">
    <property type="protein sequence ID" value="MBU3805382.1"/>
    <property type="molecule type" value="Genomic_DNA"/>
</dbReference>
<organism evidence="2 3">
    <name type="scientific">Candidatus Allofournierella pullistercoris</name>
    <dbReference type="NCBI Taxonomy" id="2838597"/>
    <lineage>
        <taxon>Bacteria</taxon>
        <taxon>Bacillati</taxon>
        <taxon>Bacillota</taxon>
        <taxon>Clostridia</taxon>
        <taxon>Eubacteriales</taxon>
        <taxon>Oscillospiraceae</taxon>
        <taxon>Allofournierella</taxon>
    </lineage>
</organism>
<reference evidence="2" key="1">
    <citation type="journal article" date="2021" name="PeerJ">
        <title>Extensive microbial diversity within the chicken gut microbiome revealed by metagenomics and culture.</title>
        <authorList>
            <person name="Gilroy R."/>
            <person name="Ravi A."/>
            <person name="Getino M."/>
            <person name="Pursley I."/>
            <person name="Horton D.L."/>
            <person name="Alikhan N.F."/>
            <person name="Baker D."/>
            <person name="Gharbi K."/>
            <person name="Hall N."/>
            <person name="Watson M."/>
            <person name="Adriaenssens E.M."/>
            <person name="Foster-Nyarko E."/>
            <person name="Jarju S."/>
            <person name="Secka A."/>
            <person name="Antonio M."/>
            <person name="Oren A."/>
            <person name="Chaudhuri R.R."/>
            <person name="La Ragione R."/>
            <person name="Hildebrand F."/>
            <person name="Pallen M.J."/>
        </authorList>
    </citation>
    <scope>NUCLEOTIDE SEQUENCE</scope>
    <source>
        <strain evidence="2">B5_2728</strain>
    </source>
</reference>
<accession>A0A948T0C2</accession>
<feature type="transmembrane region" description="Helical" evidence="1">
    <location>
        <begin position="147"/>
        <end position="168"/>
    </location>
</feature>
<keyword evidence="1" id="KW-1133">Transmembrane helix</keyword>
<feature type="transmembrane region" description="Helical" evidence="1">
    <location>
        <begin position="67"/>
        <end position="85"/>
    </location>
</feature>